<evidence type="ECO:0000256" key="8">
    <source>
        <dbReference type="PROSITE-ProRule" id="PRU01263"/>
    </source>
</evidence>
<dbReference type="GO" id="GO:0008270">
    <property type="term" value="F:zinc ion binding"/>
    <property type="evidence" value="ECO:0007669"/>
    <property type="project" value="UniProtKB-UniRule"/>
</dbReference>
<reference evidence="12 13" key="1">
    <citation type="submission" date="2020-04" db="EMBL/GenBank/DDBJ databases">
        <authorList>
            <person name="Wallbank WR R."/>
            <person name="Pardo Diaz C."/>
            <person name="Kozak K."/>
            <person name="Martin S."/>
            <person name="Jiggins C."/>
            <person name="Moest M."/>
            <person name="Warren A I."/>
            <person name="Byers J.R.P. K."/>
            <person name="Montejo-Kovacevich G."/>
            <person name="Yen C E."/>
        </authorList>
    </citation>
    <scope>NUCLEOTIDE SEQUENCE [LARGE SCALE GENOMIC DNA]</scope>
</reference>
<dbReference type="PROSITE" id="PS51915">
    <property type="entry name" value="ZAD"/>
    <property type="match status" value="1"/>
</dbReference>
<dbReference type="EMBL" id="CADEBD010000295">
    <property type="protein sequence ID" value="CAB3234713.1"/>
    <property type="molecule type" value="Genomic_DNA"/>
</dbReference>
<evidence type="ECO:0000259" key="11">
    <source>
        <dbReference type="PROSITE" id="PS51915"/>
    </source>
</evidence>
<sequence>MSTTITAIKEGKDLPTCRTCLATERKLYSIYEHNLFDAYKTLIGNEVSPFDGLPQYICNFCGTLLLKFITFRRNSEQAQNYLEHAKITKSNLTTNYLISLKRSTTKVIDITQNEISELKTDYDELNELIFQEFDYTETTEEDSKIFTDFIKHIEEPKTTKLSNNTHSKSNINKLLKEDNSKPTQNIKRSNSTQKKGRYFEIDEKLRDFEKVYNVDVIILSAEEQMKDVLSRKLSSNYLHSPYKCELCYKGVMDEDSLKKHVLYQHDPLNLPFHCVSCDAYFASEPALTRHSSVGTCSSSACVHCGDPFDKAMELRQHLLGKHRSCKVYQCEKCHKTFSRQSLHSAHYKRAHVDAKDKNKVLKPWVCEICGKILPNKCVLLYHQRNHTGERPYHCTLCSKSFTMRKLLQSHLRVHTSDRPYACTLCPKTFKGLSALRSHEQTHSGGPQKSSNNRKKQI</sequence>
<dbReference type="OrthoDB" id="28755at2759"/>
<keyword evidence="3" id="KW-0677">Repeat</keyword>
<feature type="domain" description="C2H2-type" evidence="10">
    <location>
        <begin position="420"/>
        <end position="447"/>
    </location>
</feature>
<evidence type="ECO:0000256" key="7">
    <source>
        <dbReference type="PROSITE-ProRule" id="PRU00042"/>
    </source>
</evidence>
<keyword evidence="2 8" id="KW-0479">Metal-binding</keyword>
<gene>
    <name evidence="12" type="ORF">APLA_LOCUS6701</name>
</gene>
<dbReference type="Gene3D" id="3.40.1800.20">
    <property type="match status" value="1"/>
</dbReference>
<dbReference type="SUPFAM" id="SSF57667">
    <property type="entry name" value="beta-beta-alpha zinc fingers"/>
    <property type="match status" value="4"/>
</dbReference>
<dbReference type="GO" id="GO:0000977">
    <property type="term" value="F:RNA polymerase II transcription regulatory region sequence-specific DNA binding"/>
    <property type="evidence" value="ECO:0007669"/>
    <property type="project" value="TreeGrafter"/>
</dbReference>
<keyword evidence="5 8" id="KW-0862">Zinc</keyword>
<dbReference type="SMART" id="SM00355">
    <property type="entry name" value="ZnF_C2H2"/>
    <property type="match status" value="7"/>
</dbReference>
<protein>
    <submittedName>
        <fullName evidence="12">Uncharacterized protein</fullName>
    </submittedName>
</protein>
<proteinExistence type="predicted"/>
<feature type="binding site" evidence="8">
    <location>
        <position position="17"/>
    </location>
    <ligand>
        <name>Zn(2+)</name>
        <dbReference type="ChEBI" id="CHEBI:29105"/>
    </ligand>
</feature>
<dbReference type="InterPro" id="IPR036236">
    <property type="entry name" value="Znf_C2H2_sf"/>
</dbReference>
<evidence type="ECO:0000256" key="1">
    <source>
        <dbReference type="ARBA" id="ARBA00004123"/>
    </source>
</evidence>
<evidence type="ECO:0000256" key="4">
    <source>
        <dbReference type="ARBA" id="ARBA00022771"/>
    </source>
</evidence>
<dbReference type="PANTHER" id="PTHR24379">
    <property type="entry name" value="KRAB AND ZINC FINGER DOMAIN-CONTAINING"/>
    <property type="match status" value="1"/>
</dbReference>
<name>A0A8S0ZPU2_ARCPL</name>
<feature type="region of interest" description="Disordered" evidence="9">
    <location>
        <begin position="436"/>
        <end position="457"/>
    </location>
</feature>
<evidence type="ECO:0000256" key="9">
    <source>
        <dbReference type="SAM" id="MobiDB-lite"/>
    </source>
</evidence>
<keyword evidence="6" id="KW-0539">Nucleus</keyword>
<feature type="binding site" evidence="8">
    <location>
        <position position="20"/>
    </location>
    <ligand>
        <name>Zn(2+)</name>
        <dbReference type="ChEBI" id="CHEBI:29105"/>
    </ligand>
</feature>
<comment type="subcellular location">
    <subcellularLocation>
        <location evidence="1">Nucleus</location>
    </subcellularLocation>
</comment>
<organism evidence="12 13">
    <name type="scientific">Arctia plantaginis</name>
    <name type="common">Wood tiger moth</name>
    <name type="synonym">Phalaena plantaginis</name>
    <dbReference type="NCBI Taxonomy" id="874455"/>
    <lineage>
        <taxon>Eukaryota</taxon>
        <taxon>Metazoa</taxon>
        <taxon>Ecdysozoa</taxon>
        <taxon>Arthropoda</taxon>
        <taxon>Hexapoda</taxon>
        <taxon>Insecta</taxon>
        <taxon>Pterygota</taxon>
        <taxon>Neoptera</taxon>
        <taxon>Endopterygota</taxon>
        <taxon>Lepidoptera</taxon>
        <taxon>Glossata</taxon>
        <taxon>Ditrysia</taxon>
        <taxon>Noctuoidea</taxon>
        <taxon>Erebidae</taxon>
        <taxon>Arctiinae</taxon>
        <taxon>Arctia</taxon>
    </lineage>
</organism>
<evidence type="ECO:0000313" key="13">
    <source>
        <dbReference type="Proteomes" id="UP000494256"/>
    </source>
</evidence>
<dbReference type="InterPro" id="IPR012934">
    <property type="entry name" value="Znf_AD"/>
</dbReference>
<dbReference type="SUPFAM" id="SSF57716">
    <property type="entry name" value="Glucocorticoid receptor-like (DNA-binding domain)"/>
    <property type="match status" value="1"/>
</dbReference>
<feature type="domain" description="C2H2-type" evidence="10">
    <location>
        <begin position="392"/>
        <end position="419"/>
    </location>
</feature>
<keyword evidence="4 7" id="KW-0863">Zinc-finger</keyword>
<dbReference type="PANTHER" id="PTHR24379:SF127">
    <property type="entry name" value="BLOODY FINGERS-RELATED"/>
    <property type="match status" value="1"/>
</dbReference>
<dbReference type="AlphaFoldDB" id="A0A8S0ZPU2"/>
<dbReference type="SMART" id="SM00868">
    <property type="entry name" value="zf-AD"/>
    <property type="match status" value="1"/>
</dbReference>
<accession>A0A8S0ZPU2</accession>
<feature type="domain" description="C2H2-type" evidence="10">
    <location>
        <begin position="364"/>
        <end position="391"/>
    </location>
</feature>
<evidence type="ECO:0000256" key="3">
    <source>
        <dbReference type="ARBA" id="ARBA00022737"/>
    </source>
</evidence>
<evidence type="ECO:0000256" key="5">
    <source>
        <dbReference type="ARBA" id="ARBA00022833"/>
    </source>
</evidence>
<evidence type="ECO:0000256" key="2">
    <source>
        <dbReference type="ARBA" id="ARBA00022723"/>
    </source>
</evidence>
<feature type="domain" description="ZAD" evidence="11">
    <location>
        <begin position="15"/>
        <end position="85"/>
    </location>
</feature>
<feature type="binding site" evidence="8">
    <location>
        <position position="61"/>
    </location>
    <ligand>
        <name>Zn(2+)</name>
        <dbReference type="ChEBI" id="CHEBI:29105"/>
    </ligand>
</feature>
<dbReference type="InterPro" id="IPR013087">
    <property type="entry name" value="Znf_C2H2_type"/>
</dbReference>
<dbReference type="Gene3D" id="3.30.160.60">
    <property type="entry name" value="Classic Zinc Finger"/>
    <property type="match status" value="5"/>
</dbReference>
<dbReference type="Pfam" id="PF00096">
    <property type="entry name" value="zf-C2H2"/>
    <property type="match status" value="2"/>
</dbReference>
<dbReference type="FunFam" id="3.30.160.60:FF:002343">
    <property type="entry name" value="Zinc finger protein 33A"/>
    <property type="match status" value="1"/>
</dbReference>
<evidence type="ECO:0000313" key="12">
    <source>
        <dbReference type="EMBL" id="CAB3234713.1"/>
    </source>
</evidence>
<comment type="caution">
    <text evidence="12">The sequence shown here is derived from an EMBL/GenBank/DDBJ whole genome shotgun (WGS) entry which is preliminary data.</text>
</comment>
<dbReference type="PROSITE" id="PS00028">
    <property type="entry name" value="ZINC_FINGER_C2H2_1"/>
    <property type="match status" value="5"/>
</dbReference>
<feature type="domain" description="C2H2-type" evidence="10">
    <location>
        <begin position="328"/>
        <end position="356"/>
    </location>
</feature>
<dbReference type="GO" id="GO:0005634">
    <property type="term" value="C:nucleus"/>
    <property type="evidence" value="ECO:0007669"/>
    <property type="project" value="UniProtKB-SubCell"/>
</dbReference>
<dbReference type="GO" id="GO:0000981">
    <property type="term" value="F:DNA-binding transcription factor activity, RNA polymerase II-specific"/>
    <property type="evidence" value="ECO:0007669"/>
    <property type="project" value="TreeGrafter"/>
</dbReference>
<evidence type="ECO:0000259" key="10">
    <source>
        <dbReference type="PROSITE" id="PS50157"/>
    </source>
</evidence>
<feature type="binding site" evidence="8">
    <location>
        <position position="58"/>
    </location>
    <ligand>
        <name>Zn(2+)</name>
        <dbReference type="ChEBI" id="CHEBI:29105"/>
    </ligand>
</feature>
<evidence type="ECO:0000256" key="6">
    <source>
        <dbReference type="ARBA" id="ARBA00023242"/>
    </source>
</evidence>
<dbReference type="Proteomes" id="UP000494256">
    <property type="component" value="Unassembled WGS sequence"/>
</dbReference>
<dbReference type="Pfam" id="PF07776">
    <property type="entry name" value="zf-AD"/>
    <property type="match status" value="1"/>
</dbReference>
<dbReference type="PROSITE" id="PS50157">
    <property type="entry name" value="ZINC_FINGER_C2H2_2"/>
    <property type="match status" value="4"/>
</dbReference>
<dbReference type="FunFam" id="3.30.160.60:FF:000145">
    <property type="entry name" value="Zinc finger protein 574"/>
    <property type="match status" value="1"/>
</dbReference>